<reference evidence="1" key="1">
    <citation type="submission" date="2019-05" db="EMBL/GenBank/DDBJ databases">
        <title>The de novo reference genome and transcriptome assemblies of the wild tomato species Solanum chilense.</title>
        <authorList>
            <person name="Stam R."/>
            <person name="Nosenko T."/>
            <person name="Hoerger A.C."/>
            <person name="Stephan W."/>
            <person name="Seidel M.A."/>
            <person name="Kuhn J.M.M."/>
            <person name="Haberer G."/>
            <person name="Tellier A."/>
        </authorList>
    </citation>
    <scope>NUCLEOTIDE SEQUENCE</scope>
    <source>
        <tissue evidence="1">Mature leaves</tissue>
    </source>
</reference>
<proteinExistence type="predicted"/>
<accession>A0A6N2BDA4</accession>
<comment type="caution">
    <text evidence="1">The sequence shown here is derived from an EMBL/GenBank/DDBJ whole genome shotgun (WGS) entry which is preliminary data.</text>
</comment>
<organism evidence="1">
    <name type="scientific">Solanum chilense</name>
    <name type="common">Tomato</name>
    <name type="synonym">Lycopersicon chilense</name>
    <dbReference type="NCBI Taxonomy" id="4083"/>
    <lineage>
        <taxon>Eukaryota</taxon>
        <taxon>Viridiplantae</taxon>
        <taxon>Streptophyta</taxon>
        <taxon>Embryophyta</taxon>
        <taxon>Tracheophyta</taxon>
        <taxon>Spermatophyta</taxon>
        <taxon>Magnoliopsida</taxon>
        <taxon>eudicotyledons</taxon>
        <taxon>Gunneridae</taxon>
        <taxon>Pentapetalae</taxon>
        <taxon>asterids</taxon>
        <taxon>lamiids</taxon>
        <taxon>Solanales</taxon>
        <taxon>Solanaceae</taxon>
        <taxon>Solanoideae</taxon>
        <taxon>Solaneae</taxon>
        <taxon>Solanum</taxon>
        <taxon>Solanum subgen. Lycopersicon</taxon>
    </lineage>
</organism>
<name>A0A6N2BDA4_SOLCI</name>
<evidence type="ECO:0000313" key="1">
    <source>
        <dbReference type="EMBL" id="TMW90113.1"/>
    </source>
</evidence>
<sequence length="70" mass="8210">MSLVCQKCSRLRVMDSLVTVMWPPPRIINQSFKVQNLIEYLLNKRVKILLIHFPSRSENPFSLILSILKI</sequence>
<protein>
    <submittedName>
        <fullName evidence="1">Uncharacterized protein</fullName>
    </submittedName>
</protein>
<gene>
    <name evidence="1" type="ORF">EJD97_016190</name>
</gene>
<dbReference type="EMBL" id="RXGB01004265">
    <property type="protein sequence ID" value="TMW90113.1"/>
    <property type="molecule type" value="Genomic_DNA"/>
</dbReference>
<dbReference type="AlphaFoldDB" id="A0A6N2BDA4"/>